<dbReference type="InterPro" id="IPR004320">
    <property type="entry name" value="BPS1_pln"/>
</dbReference>
<dbReference type="PANTHER" id="PTHR33070">
    <property type="entry name" value="OS06G0725500 PROTEIN"/>
    <property type="match status" value="1"/>
</dbReference>
<dbReference type="Proteomes" id="UP000516437">
    <property type="component" value="Chromosome 8"/>
</dbReference>
<protein>
    <recommendedName>
        <fullName evidence="4">DUF241 domain protein</fullName>
    </recommendedName>
</protein>
<dbReference type="EMBL" id="RXIC02000026">
    <property type="protein sequence ID" value="KAB1201755.1"/>
    <property type="molecule type" value="Genomic_DNA"/>
</dbReference>
<dbReference type="GO" id="GO:0048364">
    <property type="term" value="P:root development"/>
    <property type="evidence" value="ECO:0007669"/>
    <property type="project" value="InterPro"/>
</dbReference>
<accession>A0A6A1UMY3</accession>
<evidence type="ECO:0000313" key="2">
    <source>
        <dbReference type="EMBL" id="KAB1201755.1"/>
    </source>
</evidence>
<keyword evidence="3" id="KW-1185">Reference proteome</keyword>
<evidence type="ECO:0000256" key="1">
    <source>
        <dbReference type="SAM" id="Coils"/>
    </source>
</evidence>
<name>A0A6A1UMY3_9ROSI</name>
<dbReference type="Pfam" id="PF03087">
    <property type="entry name" value="BPS1"/>
    <property type="match status" value="1"/>
</dbReference>
<dbReference type="GO" id="GO:0048367">
    <property type="term" value="P:shoot system development"/>
    <property type="evidence" value="ECO:0007669"/>
    <property type="project" value="InterPro"/>
</dbReference>
<gene>
    <name evidence="2" type="ORF">CJ030_MR8G007412</name>
</gene>
<reference evidence="2 3" key="1">
    <citation type="journal article" date="2019" name="Plant Biotechnol. J.">
        <title>The red bayberry genome and genetic basis of sex determination.</title>
        <authorList>
            <person name="Jia H.M."/>
            <person name="Jia H.J."/>
            <person name="Cai Q.L."/>
            <person name="Wang Y."/>
            <person name="Zhao H.B."/>
            <person name="Yang W.F."/>
            <person name="Wang G.Y."/>
            <person name="Li Y.H."/>
            <person name="Zhan D.L."/>
            <person name="Shen Y.T."/>
            <person name="Niu Q.F."/>
            <person name="Chang L."/>
            <person name="Qiu J."/>
            <person name="Zhao L."/>
            <person name="Xie H.B."/>
            <person name="Fu W.Y."/>
            <person name="Jin J."/>
            <person name="Li X.W."/>
            <person name="Jiao Y."/>
            <person name="Zhou C.C."/>
            <person name="Tu T."/>
            <person name="Chai C.Y."/>
            <person name="Gao J.L."/>
            <person name="Fan L.J."/>
            <person name="van de Weg E."/>
            <person name="Wang J.Y."/>
            <person name="Gao Z.S."/>
        </authorList>
    </citation>
    <scope>NUCLEOTIDE SEQUENCE [LARGE SCALE GENOMIC DNA]</scope>
    <source>
        <tissue evidence="2">Leaves</tissue>
    </source>
</reference>
<evidence type="ECO:0000313" key="3">
    <source>
        <dbReference type="Proteomes" id="UP000516437"/>
    </source>
</evidence>
<organism evidence="2 3">
    <name type="scientific">Morella rubra</name>
    <name type="common">Chinese bayberry</name>
    <dbReference type="NCBI Taxonomy" id="262757"/>
    <lineage>
        <taxon>Eukaryota</taxon>
        <taxon>Viridiplantae</taxon>
        <taxon>Streptophyta</taxon>
        <taxon>Embryophyta</taxon>
        <taxon>Tracheophyta</taxon>
        <taxon>Spermatophyta</taxon>
        <taxon>Magnoliopsida</taxon>
        <taxon>eudicotyledons</taxon>
        <taxon>Gunneridae</taxon>
        <taxon>Pentapetalae</taxon>
        <taxon>rosids</taxon>
        <taxon>fabids</taxon>
        <taxon>Fagales</taxon>
        <taxon>Myricaceae</taxon>
        <taxon>Morella</taxon>
    </lineage>
</organism>
<keyword evidence="1" id="KW-0175">Coiled coil</keyword>
<dbReference type="PANTHER" id="PTHR33070:SF109">
    <property type="entry name" value="DOMAIN PROTEIN, PUTATIVE (DUF241)-RELATED"/>
    <property type="match status" value="1"/>
</dbReference>
<dbReference type="OrthoDB" id="1701699at2759"/>
<comment type="caution">
    <text evidence="2">The sequence shown here is derived from an EMBL/GenBank/DDBJ whole genome shotgun (WGS) entry which is preliminary data.</text>
</comment>
<sequence>MAGKYHVRSISLPSRSHPSTLRVEEELNKLKTWEESSTSTSESICNGLLGLDELYRCMDDLLNMPSTQQVLPQHLHEKYVEELLDGSVRLLDICGITREIMLQIKEHVRALQSALRRRKGDLSIESSINSYTCFRKKMKKDAKKLIKALKQMENLCAESPVSHQDQLLSAVIRVLREVCSMNVSIFQSLLLFLTAPVSRSKATGWSLVSKLMHKGVIACEEKQEKVNEMQIVDAALRALSRYAAGEGAEAEKTQNAHKRLEDLEISIEDLENGLECLFRRLVKTRASLLNIIG</sequence>
<proteinExistence type="predicted"/>
<feature type="coiled-coil region" evidence="1">
    <location>
        <begin position="253"/>
        <end position="280"/>
    </location>
</feature>
<evidence type="ECO:0008006" key="4">
    <source>
        <dbReference type="Google" id="ProtNLM"/>
    </source>
</evidence>
<dbReference type="AlphaFoldDB" id="A0A6A1UMY3"/>